<protein>
    <submittedName>
        <fullName evidence="1">Uncharacterized protein</fullName>
    </submittedName>
</protein>
<keyword evidence="2" id="KW-1185">Reference proteome</keyword>
<proteinExistence type="predicted"/>
<dbReference type="AlphaFoldDB" id="A0A6A4IBK5"/>
<evidence type="ECO:0000313" key="1">
    <source>
        <dbReference type="EMBL" id="KAE9406174.1"/>
    </source>
</evidence>
<dbReference type="Proteomes" id="UP000799118">
    <property type="component" value="Unassembled WGS sequence"/>
</dbReference>
<name>A0A6A4IBK5_9AGAR</name>
<reference evidence="1" key="1">
    <citation type="journal article" date="2019" name="Environ. Microbiol.">
        <title>Fungal ecological strategies reflected in gene transcription - a case study of two litter decomposers.</title>
        <authorList>
            <person name="Barbi F."/>
            <person name="Kohler A."/>
            <person name="Barry K."/>
            <person name="Baskaran P."/>
            <person name="Daum C."/>
            <person name="Fauchery L."/>
            <person name="Ihrmark K."/>
            <person name="Kuo A."/>
            <person name="LaButti K."/>
            <person name="Lipzen A."/>
            <person name="Morin E."/>
            <person name="Grigoriev I.V."/>
            <person name="Henrissat B."/>
            <person name="Lindahl B."/>
            <person name="Martin F."/>
        </authorList>
    </citation>
    <scope>NUCLEOTIDE SEQUENCE</scope>
    <source>
        <strain evidence="1">JB14</strain>
    </source>
</reference>
<evidence type="ECO:0000313" key="2">
    <source>
        <dbReference type="Proteomes" id="UP000799118"/>
    </source>
</evidence>
<accession>A0A6A4IBK5</accession>
<gene>
    <name evidence="1" type="ORF">BT96DRAFT_934420</name>
</gene>
<dbReference type="EMBL" id="ML769404">
    <property type="protein sequence ID" value="KAE9406174.1"/>
    <property type="molecule type" value="Genomic_DNA"/>
</dbReference>
<sequence length="162" mass="18342">MRTVEDACSLRWLFCSTAHLFCKNEALAKYHIEFKTAQSLASAFYSIFKKDKLLYGELDIVSCRLCCWPFNQSVILQILSRSEVVKGYYKSGIDFMIGYCDVKPSSKGLEVQSGGGFSWQVIIDLDLSSVSNSGVLVVTIMHESSFWHKNTKKNKENERNTG</sequence>
<organism evidence="1 2">
    <name type="scientific">Gymnopus androsaceus JB14</name>
    <dbReference type="NCBI Taxonomy" id="1447944"/>
    <lineage>
        <taxon>Eukaryota</taxon>
        <taxon>Fungi</taxon>
        <taxon>Dikarya</taxon>
        <taxon>Basidiomycota</taxon>
        <taxon>Agaricomycotina</taxon>
        <taxon>Agaricomycetes</taxon>
        <taxon>Agaricomycetidae</taxon>
        <taxon>Agaricales</taxon>
        <taxon>Marasmiineae</taxon>
        <taxon>Omphalotaceae</taxon>
        <taxon>Gymnopus</taxon>
    </lineage>
</organism>